<evidence type="ECO:0000256" key="9">
    <source>
        <dbReference type="SAM" id="MobiDB-lite"/>
    </source>
</evidence>
<feature type="transmembrane region" description="Helical" evidence="10">
    <location>
        <begin position="227"/>
        <end position="248"/>
    </location>
</feature>
<feature type="transmembrane region" description="Helical" evidence="10">
    <location>
        <begin position="118"/>
        <end position="137"/>
    </location>
</feature>
<evidence type="ECO:0000256" key="8">
    <source>
        <dbReference type="RuleBase" id="RU003943"/>
    </source>
</evidence>
<evidence type="ECO:0000256" key="10">
    <source>
        <dbReference type="SAM" id="Phobius"/>
    </source>
</evidence>
<dbReference type="PANTHER" id="PTHR30477:SF8">
    <property type="entry name" value="METAL TRANSPORT SYSTEM MEMBRANE PROTEIN CT_070-RELATED"/>
    <property type="match status" value="1"/>
</dbReference>
<keyword evidence="7 10" id="KW-0472">Membrane</keyword>
<sequence length="307" mass="31325">MSFVLGASALAVVTAVACALPGVFVVLRKNSMLVDAISHAVLPGIVVGYFITRDLESPLLILGAALAGLVVVLGSEWLTRTGLLTGDAPQGLVFPALFSGGVILVSVNFANVHLDTHAVLVGDLNLAAIGQLTVGGLAIGPPYLYVMATVLLVNIVAVTLLYPTLKVTTFDPRFAMALGIRTGAVNAAFMFLVSVTVTAAFHAAGAILVIALMVAPPATAHLLTRRLAPMIVLTIAFAAGGALAGFRIAYRFDAATSAGMAVFYGLLFAAVLCGTRIARRVRLRGPQAPDAARTSLPGAGAGLSPGA</sequence>
<comment type="similarity">
    <text evidence="2 8">Belongs to the ABC-3 integral membrane protein family.</text>
</comment>
<dbReference type="InterPro" id="IPR037294">
    <property type="entry name" value="ABC_BtuC-like"/>
</dbReference>
<reference evidence="11" key="1">
    <citation type="journal article" date="2021" name="PeerJ">
        <title>Extensive microbial diversity within the chicken gut microbiome revealed by metagenomics and culture.</title>
        <authorList>
            <person name="Gilroy R."/>
            <person name="Ravi A."/>
            <person name="Getino M."/>
            <person name="Pursley I."/>
            <person name="Horton D.L."/>
            <person name="Alikhan N.F."/>
            <person name="Baker D."/>
            <person name="Gharbi K."/>
            <person name="Hall N."/>
            <person name="Watson M."/>
            <person name="Adriaenssens E.M."/>
            <person name="Foster-Nyarko E."/>
            <person name="Jarju S."/>
            <person name="Secka A."/>
            <person name="Antonio M."/>
            <person name="Oren A."/>
            <person name="Chaudhuri R.R."/>
            <person name="La Ragione R."/>
            <person name="Hildebrand F."/>
            <person name="Pallen M.J."/>
        </authorList>
    </citation>
    <scope>NUCLEOTIDE SEQUENCE</scope>
    <source>
        <strain evidence="11">ChiHjej13B12-24818</strain>
    </source>
</reference>
<dbReference type="PANTHER" id="PTHR30477">
    <property type="entry name" value="ABC-TRANSPORTER METAL-BINDING PROTEIN"/>
    <property type="match status" value="1"/>
</dbReference>
<evidence type="ECO:0000256" key="2">
    <source>
        <dbReference type="ARBA" id="ARBA00008034"/>
    </source>
</evidence>
<dbReference type="EMBL" id="DWZH01000053">
    <property type="protein sequence ID" value="HJB10337.1"/>
    <property type="molecule type" value="Genomic_DNA"/>
</dbReference>
<feature type="region of interest" description="Disordered" evidence="9">
    <location>
        <begin position="288"/>
        <end position="307"/>
    </location>
</feature>
<comment type="subcellular location">
    <subcellularLocation>
        <location evidence="1 8">Cell membrane</location>
        <topology evidence="1 8">Multi-pass membrane protein</topology>
    </subcellularLocation>
</comment>
<name>A0A9D2LCV5_9MICO</name>
<keyword evidence="6 10" id="KW-1133">Transmembrane helix</keyword>
<dbReference type="GO" id="GO:0010043">
    <property type="term" value="P:response to zinc ion"/>
    <property type="evidence" value="ECO:0007669"/>
    <property type="project" value="TreeGrafter"/>
</dbReference>
<evidence type="ECO:0000313" key="11">
    <source>
        <dbReference type="EMBL" id="HJB10337.1"/>
    </source>
</evidence>
<dbReference type="Gene3D" id="1.10.3470.10">
    <property type="entry name" value="ABC transporter involved in vitamin B12 uptake, BtuC"/>
    <property type="match status" value="1"/>
</dbReference>
<keyword evidence="4" id="KW-1003">Cell membrane</keyword>
<feature type="transmembrane region" description="Helical" evidence="10">
    <location>
        <begin position="91"/>
        <end position="111"/>
    </location>
</feature>
<evidence type="ECO:0000256" key="1">
    <source>
        <dbReference type="ARBA" id="ARBA00004651"/>
    </source>
</evidence>
<evidence type="ECO:0000313" key="12">
    <source>
        <dbReference type="Proteomes" id="UP000823823"/>
    </source>
</evidence>
<evidence type="ECO:0000256" key="4">
    <source>
        <dbReference type="ARBA" id="ARBA00022475"/>
    </source>
</evidence>
<organism evidence="11 12">
    <name type="scientific">Candidatus Brachybacterium merdavium</name>
    <dbReference type="NCBI Taxonomy" id="2838513"/>
    <lineage>
        <taxon>Bacteria</taxon>
        <taxon>Bacillati</taxon>
        <taxon>Actinomycetota</taxon>
        <taxon>Actinomycetes</taxon>
        <taxon>Micrococcales</taxon>
        <taxon>Dermabacteraceae</taxon>
        <taxon>Brachybacterium</taxon>
    </lineage>
</organism>
<reference evidence="11" key="2">
    <citation type="submission" date="2021-04" db="EMBL/GenBank/DDBJ databases">
        <authorList>
            <person name="Gilroy R."/>
        </authorList>
    </citation>
    <scope>NUCLEOTIDE SEQUENCE</scope>
    <source>
        <strain evidence="11">ChiHjej13B12-24818</strain>
    </source>
</reference>
<dbReference type="SUPFAM" id="SSF81345">
    <property type="entry name" value="ABC transporter involved in vitamin B12 uptake, BtuC"/>
    <property type="match status" value="1"/>
</dbReference>
<dbReference type="GO" id="GO:0055085">
    <property type="term" value="P:transmembrane transport"/>
    <property type="evidence" value="ECO:0007669"/>
    <property type="project" value="InterPro"/>
</dbReference>
<dbReference type="AlphaFoldDB" id="A0A9D2LCV5"/>
<dbReference type="GO" id="GO:0043190">
    <property type="term" value="C:ATP-binding cassette (ABC) transporter complex"/>
    <property type="evidence" value="ECO:0007669"/>
    <property type="project" value="InterPro"/>
</dbReference>
<feature type="transmembrane region" description="Helical" evidence="10">
    <location>
        <begin position="199"/>
        <end position="215"/>
    </location>
</feature>
<feature type="transmembrane region" description="Helical" evidence="10">
    <location>
        <begin position="254"/>
        <end position="274"/>
    </location>
</feature>
<dbReference type="Pfam" id="PF00950">
    <property type="entry name" value="ABC-3"/>
    <property type="match status" value="1"/>
</dbReference>
<evidence type="ECO:0000256" key="7">
    <source>
        <dbReference type="ARBA" id="ARBA00023136"/>
    </source>
</evidence>
<keyword evidence="3 8" id="KW-0813">Transport</keyword>
<feature type="transmembrane region" description="Helical" evidence="10">
    <location>
        <begin position="143"/>
        <end position="162"/>
    </location>
</feature>
<dbReference type="InterPro" id="IPR001626">
    <property type="entry name" value="ABC_TroCD"/>
</dbReference>
<feature type="transmembrane region" description="Helical" evidence="10">
    <location>
        <begin position="174"/>
        <end position="193"/>
    </location>
</feature>
<comment type="caution">
    <text evidence="11">The sequence shown here is derived from an EMBL/GenBank/DDBJ whole genome shotgun (WGS) entry which is preliminary data.</text>
</comment>
<protein>
    <submittedName>
        <fullName evidence="11">Metal ABC transporter permease</fullName>
    </submittedName>
</protein>
<feature type="transmembrane region" description="Helical" evidence="10">
    <location>
        <begin position="59"/>
        <end position="79"/>
    </location>
</feature>
<evidence type="ECO:0000256" key="5">
    <source>
        <dbReference type="ARBA" id="ARBA00022692"/>
    </source>
</evidence>
<proteinExistence type="inferred from homology"/>
<gene>
    <name evidence="11" type="ORF">H9786_07365</name>
</gene>
<dbReference type="Proteomes" id="UP000823823">
    <property type="component" value="Unassembled WGS sequence"/>
</dbReference>
<accession>A0A9D2LCV5</accession>
<evidence type="ECO:0000256" key="6">
    <source>
        <dbReference type="ARBA" id="ARBA00022989"/>
    </source>
</evidence>
<evidence type="ECO:0000256" key="3">
    <source>
        <dbReference type="ARBA" id="ARBA00022448"/>
    </source>
</evidence>
<keyword evidence="5 8" id="KW-0812">Transmembrane</keyword>